<sequence length="84" mass="9227">MRINFIKWSAFAVALMSSVSVFALPAPKYLEIKDVQKCLSETTKDTATFVCVPSKKPTQCSSSSWKKLKSLKGEQKVPACPSAK</sequence>
<feature type="signal peptide" evidence="1">
    <location>
        <begin position="1"/>
        <end position="23"/>
    </location>
</feature>
<keyword evidence="1" id="KW-0732">Signal</keyword>
<protein>
    <submittedName>
        <fullName evidence="2">Uncharacterized protein</fullName>
    </submittedName>
</protein>
<accession>A0A8J3CLP1</accession>
<organism evidence="2 3">
    <name type="scientific">Formosimonas limnophila</name>
    <dbReference type="NCBI Taxonomy" id="1384487"/>
    <lineage>
        <taxon>Bacteria</taxon>
        <taxon>Pseudomonadati</taxon>
        <taxon>Pseudomonadota</taxon>
        <taxon>Betaproteobacteria</taxon>
        <taxon>Burkholderiales</taxon>
        <taxon>Burkholderiaceae</taxon>
        <taxon>Formosimonas</taxon>
    </lineage>
</organism>
<keyword evidence="3" id="KW-1185">Reference proteome</keyword>
<evidence type="ECO:0000256" key="1">
    <source>
        <dbReference type="SAM" id="SignalP"/>
    </source>
</evidence>
<gene>
    <name evidence="2" type="ORF">GCM10009007_03980</name>
</gene>
<reference evidence="2" key="1">
    <citation type="journal article" date="2014" name="Int. J. Syst. Evol. Microbiol.">
        <title>Complete genome sequence of Corynebacterium casei LMG S-19264T (=DSM 44701T), isolated from a smear-ripened cheese.</title>
        <authorList>
            <consortium name="US DOE Joint Genome Institute (JGI-PGF)"/>
            <person name="Walter F."/>
            <person name="Albersmeier A."/>
            <person name="Kalinowski J."/>
            <person name="Ruckert C."/>
        </authorList>
    </citation>
    <scope>NUCLEOTIDE SEQUENCE</scope>
    <source>
        <strain evidence="2">KCTC 32501</strain>
    </source>
</reference>
<comment type="caution">
    <text evidence="2">The sequence shown here is derived from an EMBL/GenBank/DDBJ whole genome shotgun (WGS) entry which is preliminary data.</text>
</comment>
<evidence type="ECO:0000313" key="3">
    <source>
        <dbReference type="Proteomes" id="UP000614287"/>
    </source>
</evidence>
<dbReference type="Proteomes" id="UP000614287">
    <property type="component" value="Unassembled WGS sequence"/>
</dbReference>
<feature type="chain" id="PRO_5035303070" evidence="1">
    <location>
        <begin position="24"/>
        <end position="84"/>
    </location>
</feature>
<evidence type="ECO:0000313" key="2">
    <source>
        <dbReference type="EMBL" id="GHA66681.1"/>
    </source>
</evidence>
<proteinExistence type="predicted"/>
<dbReference type="AlphaFoldDB" id="A0A8J3CLP1"/>
<name>A0A8J3CLP1_9BURK</name>
<reference evidence="2" key="2">
    <citation type="submission" date="2020-09" db="EMBL/GenBank/DDBJ databases">
        <authorList>
            <person name="Sun Q."/>
            <person name="Kim S."/>
        </authorList>
    </citation>
    <scope>NUCLEOTIDE SEQUENCE</scope>
    <source>
        <strain evidence="2">KCTC 32501</strain>
    </source>
</reference>
<dbReference type="EMBL" id="BMZG01000002">
    <property type="protein sequence ID" value="GHA66681.1"/>
    <property type="molecule type" value="Genomic_DNA"/>
</dbReference>